<dbReference type="OrthoDB" id="9802729at2"/>
<gene>
    <name evidence="2" type="ORF">Cpap_0780</name>
</gene>
<accession>F1TGG2</accession>
<dbReference type="GO" id="GO:0005524">
    <property type="term" value="F:ATP binding"/>
    <property type="evidence" value="ECO:0007669"/>
    <property type="project" value="TreeGrafter"/>
</dbReference>
<proteinExistence type="inferred from homology"/>
<evidence type="ECO:0000256" key="1">
    <source>
        <dbReference type="RuleBase" id="RU003936"/>
    </source>
</evidence>
<dbReference type="PANTHER" id="PTHR30115">
    <property type="entry name" value="NITROGEN REGULATORY PROTEIN P-II"/>
    <property type="match status" value="1"/>
</dbReference>
<dbReference type="PROSITE" id="PS00638">
    <property type="entry name" value="PII_GLNB_CTER"/>
    <property type="match status" value="1"/>
</dbReference>
<reference evidence="2" key="1">
    <citation type="submission" date="2009-07" db="EMBL/GenBank/DDBJ databases">
        <authorList>
            <consortium name="US DOE Joint Genome Institute (JGI-PGF)"/>
            <person name="Lucas S."/>
            <person name="Copeland A."/>
            <person name="Lapidus A."/>
            <person name="Glavina del Rio T."/>
            <person name="Tice H."/>
            <person name="Bruce D."/>
            <person name="Goodwin L."/>
            <person name="Pitluck S."/>
            <person name="Larimer F."/>
            <person name="Land M.L."/>
            <person name="Mouttaki H."/>
            <person name="He Z."/>
            <person name="Zhou J."/>
            <person name="Hemme C.L."/>
        </authorList>
    </citation>
    <scope>NUCLEOTIDE SEQUENCE [LARGE SCALE GENOMIC DNA]</scope>
    <source>
        <strain evidence="2">DSM 2782</strain>
    </source>
</reference>
<dbReference type="GO" id="GO:0006808">
    <property type="term" value="P:regulation of nitrogen utilization"/>
    <property type="evidence" value="ECO:0007669"/>
    <property type="project" value="InterPro"/>
</dbReference>
<dbReference type="GO" id="GO:0005829">
    <property type="term" value="C:cytosol"/>
    <property type="evidence" value="ECO:0007669"/>
    <property type="project" value="TreeGrafter"/>
</dbReference>
<dbReference type="InterPro" id="IPR015867">
    <property type="entry name" value="N-reg_PII/ATP_PRibTrfase_C"/>
</dbReference>
<organism evidence="2 3">
    <name type="scientific">Ruminiclostridium papyrosolvens DSM 2782</name>
    <dbReference type="NCBI Taxonomy" id="588581"/>
    <lineage>
        <taxon>Bacteria</taxon>
        <taxon>Bacillati</taxon>
        <taxon>Bacillota</taxon>
        <taxon>Clostridia</taxon>
        <taxon>Eubacteriales</taxon>
        <taxon>Oscillospiraceae</taxon>
        <taxon>Ruminiclostridium</taxon>
    </lineage>
</organism>
<dbReference type="Gene3D" id="3.30.70.120">
    <property type="match status" value="1"/>
</dbReference>
<comment type="caution">
    <text evidence="2">The sequence shown here is derived from an EMBL/GenBank/DDBJ whole genome shotgun (WGS) entry which is preliminary data.</text>
</comment>
<comment type="similarity">
    <text evidence="1">Belongs to the P(II) protein family.</text>
</comment>
<dbReference type="PANTHER" id="PTHR30115:SF11">
    <property type="entry name" value="NITROGEN REGULATORY PROTEIN P-II HOMOLOG"/>
    <property type="match status" value="1"/>
</dbReference>
<dbReference type="InterPro" id="IPR002187">
    <property type="entry name" value="N-reg_PII"/>
</dbReference>
<keyword evidence="3" id="KW-1185">Reference proteome</keyword>
<protein>
    <submittedName>
        <fullName evidence="2">Nitrogen regulatory protein P-II</fullName>
    </submittedName>
</protein>
<dbReference type="GO" id="GO:0030234">
    <property type="term" value="F:enzyme regulator activity"/>
    <property type="evidence" value="ECO:0007669"/>
    <property type="project" value="InterPro"/>
</dbReference>
<dbReference type="AlphaFoldDB" id="F1TGG2"/>
<evidence type="ECO:0000313" key="3">
    <source>
        <dbReference type="Proteomes" id="UP000003860"/>
    </source>
</evidence>
<dbReference type="STRING" id="588581.Cpap_0780"/>
<dbReference type="InterPro" id="IPR011322">
    <property type="entry name" value="N-reg_PII-like_a/b"/>
</dbReference>
<dbReference type="PRINTS" id="PR00340">
    <property type="entry name" value="PIIGLNB"/>
</dbReference>
<name>F1TGG2_9FIRM</name>
<sequence>MKKIEMIIRPEKLEDVKEILNESQIFGMTVLMVSGCGHQKGRKEIYRGAEVTINLLPKVMVQTVVHDDEVQKIIEKVTQRVKTGNVGDGKIFVYNVEEAVKIRTSESGENAI</sequence>
<dbReference type="Pfam" id="PF00543">
    <property type="entry name" value="P-II"/>
    <property type="match status" value="1"/>
</dbReference>
<dbReference type="Proteomes" id="UP000003860">
    <property type="component" value="Unassembled WGS sequence"/>
</dbReference>
<dbReference type="SMART" id="SM00938">
    <property type="entry name" value="P-II"/>
    <property type="match status" value="1"/>
</dbReference>
<reference evidence="2" key="2">
    <citation type="submission" date="2011-01" db="EMBL/GenBank/DDBJ databases">
        <title>The Non-contiguous Finished genome of Clostridium papyrosolvens.</title>
        <authorList>
            <person name="Lucas S."/>
            <person name="Copeland A."/>
            <person name="Lapidus A."/>
            <person name="Cheng J.-F."/>
            <person name="Goodwin L."/>
            <person name="Pitluck S."/>
            <person name="Misra M."/>
            <person name="Chertkov O."/>
            <person name="Detter J.C."/>
            <person name="Han C."/>
            <person name="Tapia R."/>
            <person name="Land M."/>
            <person name="Hauser L."/>
            <person name="Kyrpides N."/>
            <person name="Ivanova N."/>
            <person name="Pagani I."/>
            <person name="Mouttaki H."/>
            <person name="He Z."/>
            <person name="Zhou J."/>
            <person name="Hemme C.L."/>
            <person name="Woyke T."/>
        </authorList>
    </citation>
    <scope>NUCLEOTIDE SEQUENCE [LARGE SCALE GENOMIC DNA]</scope>
    <source>
        <strain evidence="2">DSM 2782</strain>
    </source>
</reference>
<dbReference type="EMBL" id="ACXX02000013">
    <property type="protein sequence ID" value="EGD46527.1"/>
    <property type="molecule type" value="Genomic_DNA"/>
</dbReference>
<dbReference type="RefSeq" id="WP_004621250.1">
    <property type="nucleotide sequence ID" value="NZ_ACXX02000013.1"/>
</dbReference>
<evidence type="ECO:0000313" key="2">
    <source>
        <dbReference type="EMBL" id="EGD46527.1"/>
    </source>
</evidence>
<dbReference type="InterPro" id="IPR017918">
    <property type="entry name" value="N-reg_PII_CS"/>
</dbReference>
<dbReference type="eggNOG" id="COG0347">
    <property type="taxonomic scope" value="Bacteria"/>
</dbReference>
<dbReference type="SUPFAM" id="SSF54913">
    <property type="entry name" value="GlnB-like"/>
    <property type="match status" value="1"/>
</dbReference>
<dbReference type="PROSITE" id="PS51343">
    <property type="entry name" value="PII_GLNB_DOM"/>
    <property type="match status" value="1"/>
</dbReference>